<dbReference type="RefSeq" id="WP_039134606.1">
    <property type="nucleotide sequence ID" value="NZ_JPXY01000017.1"/>
</dbReference>
<gene>
    <name evidence="3" type="ORF">P375_04050</name>
</gene>
<dbReference type="AlphaFoldDB" id="A0A0A2XL81"/>
<sequence length="117" mass="13353">MLTVYGIKNCDTVKKTLVWLAQHQLEAKLHDYRQQGIDAAFLQQIEALFGWEALINKRSTTWRNLEQTVKDQLNQDNALSLLLEQPTLIKRPIVLGDNVQLIGFNAKQYAQAFGVAE</sequence>
<keyword evidence="4" id="KW-1185">Reference proteome</keyword>
<comment type="similarity">
    <text evidence="1 2">Belongs to the ArsC family.</text>
</comment>
<evidence type="ECO:0000256" key="1">
    <source>
        <dbReference type="ARBA" id="ARBA00007198"/>
    </source>
</evidence>
<comment type="caution">
    <text evidence="3">The sequence shown here is derived from an EMBL/GenBank/DDBJ whole genome shotgun (WGS) entry which is preliminary data.</text>
</comment>
<organism evidence="3 4">
    <name type="scientific">Gallibacterium genomosp. 2</name>
    <dbReference type="NCBI Taxonomy" id="155517"/>
    <lineage>
        <taxon>Bacteria</taxon>
        <taxon>Pseudomonadati</taxon>
        <taxon>Pseudomonadota</taxon>
        <taxon>Gammaproteobacteria</taxon>
        <taxon>Pasteurellales</taxon>
        <taxon>Pasteurellaceae</taxon>
        <taxon>Gallibacterium</taxon>
    </lineage>
</organism>
<protein>
    <recommendedName>
        <fullName evidence="5">Arsenate reductase</fullName>
    </recommendedName>
</protein>
<dbReference type="Pfam" id="PF03960">
    <property type="entry name" value="ArsC"/>
    <property type="match status" value="1"/>
</dbReference>
<dbReference type="NCBIfam" id="TIGR01617">
    <property type="entry name" value="arsC_related"/>
    <property type="match status" value="1"/>
</dbReference>
<proteinExistence type="inferred from homology"/>
<dbReference type="Proteomes" id="UP000030418">
    <property type="component" value="Unassembled WGS sequence"/>
</dbReference>
<evidence type="ECO:0000313" key="4">
    <source>
        <dbReference type="Proteomes" id="UP000030418"/>
    </source>
</evidence>
<reference evidence="3 4" key="1">
    <citation type="submission" date="2014-08" db="EMBL/GenBank/DDBJ databases">
        <title>Chaperone-usher fimbriae in a diverse selection of Gallibacterium genomes.</title>
        <authorList>
            <person name="Kudirkiene E."/>
            <person name="Bager R.J."/>
            <person name="Johnson T.J."/>
            <person name="Bojesen A.M."/>
        </authorList>
    </citation>
    <scope>NUCLEOTIDE SEQUENCE [LARGE SCALE GENOMIC DNA]</scope>
    <source>
        <strain evidence="3 4">CCM5976</strain>
    </source>
</reference>
<dbReference type="PANTHER" id="PTHR30041:SF8">
    <property type="entry name" value="PROTEIN YFFB"/>
    <property type="match status" value="1"/>
</dbReference>
<evidence type="ECO:0000313" key="3">
    <source>
        <dbReference type="EMBL" id="KGQ32973.1"/>
    </source>
</evidence>
<dbReference type="SUPFAM" id="SSF52833">
    <property type="entry name" value="Thioredoxin-like"/>
    <property type="match status" value="1"/>
</dbReference>
<dbReference type="EMBL" id="JPXY01000017">
    <property type="protein sequence ID" value="KGQ32973.1"/>
    <property type="molecule type" value="Genomic_DNA"/>
</dbReference>
<evidence type="ECO:0000256" key="2">
    <source>
        <dbReference type="PROSITE-ProRule" id="PRU01282"/>
    </source>
</evidence>
<dbReference type="NCBIfam" id="NF008107">
    <property type="entry name" value="PRK10853.1"/>
    <property type="match status" value="1"/>
</dbReference>
<dbReference type="Gene3D" id="3.40.30.10">
    <property type="entry name" value="Glutaredoxin"/>
    <property type="match status" value="1"/>
</dbReference>
<name>A0A0A2XL81_9PAST</name>
<accession>A0A0A2XL81</accession>
<evidence type="ECO:0008006" key="5">
    <source>
        <dbReference type="Google" id="ProtNLM"/>
    </source>
</evidence>
<dbReference type="InterPro" id="IPR006660">
    <property type="entry name" value="Arsenate_reductase-like"/>
</dbReference>
<dbReference type="PANTHER" id="PTHR30041">
    <property type="entry name" value="ARSENATE REDUCTASE"/>
    <property type="match status" value="1"/>
</dbReference>
<dbReference type="InterPro" id="IPR006504">
    <property type="entry name" value="Tscrpt_reg_Spx/MgsR"/>
</dbReference>
<dbReference type="InterPro" id="IPR036249">
    <property type="entry name" value="Thioredoxin-like_sf"/>
</dbReference>
<dbReference type="PROSITE" id="PS51353">
    <property type="entry name" value="ARSC"/>
    <property type="match status" value="1"/>
</dbReference>